<dbReference type="InterPro" id="IPR001138">
    <property type="entry name" value="Zn2Cys6_DnaBD"/>
</dbReference>
<reference evidence="7 8" key="1">
    <citation type="submission" date="2016-03" db="EMBL/GenBank/DDBJ databases">
        <authorList>
            <person name="Ploux O."/>
        </authorList>
    </citation>
    <scope>NUCLEOTIDE SEQUENCE [LARGE SCALE GENOMIC DNA]</scope>
    <source>
        <strain evidence="7 8">URUG2</strain>
    </source>
</reference>
<keyword evidence="4" id="KW-0539">Nucleus</keyword>
<dbReference type="GO" id="GO:0008270">
    <property type="term" value="F:zinc ion binding"/>
    <property type="evidence" value="ECO:0007669"/>
    <property type="project" value="InterPro"/>
</dbReference>
<dbReference type="CDD" id="cd12148">
    <property type="entry name" value="fungal_TF_MHR"/>
    <property type="match status" value="1"/>
</dbReference>
<dbReference type="AlphaFoldDB" id="A0A2D3UV05"/>
<dbReference type="EMBL" id="FJUY01000011">
    <property type="protein sequence ID" value="CZT21502.1"/>
    <property type="molecule type" value="Genomic_DNA"/>
</dbReference>
<evidence type="ECO:0000313" key="8">
    <source>
        <dbReference type="Proteomes" id="UP000225277"/>
    </source>
</evidence>
<dbReference type="OrthoDB" id="47007at2759"/>
<dbReference type="GO" id="GO:0000435">
    <property type="term" value="P:positive regulation of transcription from RNA polymerase II promoter by galactose"/>
    <property type="evidence" value="ECO:0007669"/>
    <property type="project" value="TreeGrafter"/>
</dbReference>
<dbReference type="RefSeq" id="XP_023628391.1">
    <property type="nucleotide sequence ID" value="XM_023772623.1"/>
</dbReference>
<feature type="domain" description="Zn(2)-C6 fungal-type" evidence="6">
    <location>
        <begin position="23"/>
        <end position="54"/>
    </location>
</feature>
<dbReference type="Proteomes" id="UP000225277">
    <property type="component" value="Unassembled WGS sequence"/>
</dbReference>
<evidence type="ECO:0000256" key="2">
    <source>
        <dbReference type="ARBA" id="ARBA00023015"/>
    </source>
</evidence>
<dbReference type="SUPFAM" id="SSF57701">
    <property type="entry name" value="Zn2/Cys6 DNA-binding domain"/>
    <property type="match status" value="1"/>
</dbReference>
<evidence type="ECO:0000259" key="6">
    <source>
        <dbReference type="PROSITE" id="PS50048"/>
    </source>
</evidence>
<dbReference type="STRING" id="112498.A0A2D3UV05"/>
<keyword evidence="1" id="KW-0479">Metal-binding</keyword>
<dbReference type="GO" id="GO:0000981">
    <property type="term" value="F:DNA-binding transcription factor activity, RNA polymerase II-specific"/>
    <property type="evidence" value="ECO:0007669"/>
    <property type="project" value="InterPro"/>
</dbReference>
<protein>
    <submittedName>
        <fullName evidence="7">Related to positive regulator of PUT (Proline utilization) genes</fullName>
    </submittedName>
</protein>
<dbReference type="Pfam" id="PF04082">
    <property type="entry name" value="Fungal_trans"/>
    <property type="match status" value="1"/>
</dbReference>
<dbReference type="Gene3D" id="4.10.240.10">
    <property type="entry name" value="Zn(2)-C6 fungal-type DNA-binding domain"/>
    <property type="match status" value="1"/>
</dbReference>
<dbReference type="InterPro" id="IPR051127">
    <property type="entry name" value="Fungal_SecMet_Regulators"/>
</dbReference>
<evidence type="ECO:0000256" key="1">
    <source>
        <dbReference type="ARBA" id="ARBA00022723"/>
    </source>
</evidence>
<dbReference type="SMART" id="SM00066">
    <property type="entry name" value="GAL4"/>
    <property type="match status" value="1"/>
</dbReference>
<keyword evidence="3" id="KW-0804">Transcription</keyword>
<dbReference type="PANTHER" id="PTHR47424:SF9">
    <property type="entry name" value="TAH-2"/>
    <property type="match status" value="1"/>
</dbReference>
<dbReference type="SMART" id="SM00906">
    <property type="entry name" value="Fungal_trans"/>
    <property type="match status" value="1"/>
</dbReference>
<dbReference type="GO" id="GO:0005634">
    <property type="term" value="C:nucleus"/>
    <property type="evidence" value="ECO:0007669"/>
    <property type="project" value="TreeGrafter"/>
</dbReference>
<proteinExistence type="predicted"/>
<dbReference type="CDD" id="cd00067">
    <property type="entry name" value="GAL4"/>
    <property type="match status" value="1"/>
</dbReference>
<dbReference type="PROSITE" id="PS00463">
    <property type="entry name" value="ZN2_CY6_FUNGAL_1"/>
    <property type="match status" value="1"/>
</dbReference>
<organism evidence="7 8">
    <name type="scientific">Ramularia collo-cygni</name>
    <dbReference type="NCBI Taxonomy" id="112498"/>
    <lineage>
        <taxon>Eukaryota</taxon>
        <taxon>Fungi</taxon>
        <taxon>Dikarya</taxon>
        <taxon>Ascomycota</taxon>
        <taxon>Pezizomycotina</taxon>
        <taxon>Dothideomycetes</taxon>
        <taxon>Dothideomycetidae</taxon>
        <taxon>Mycosphaerellales</taxon>
        <taxon>Mycosphaerellaceae</taxon>
        <taxon>Ramularia</taxon>
    </lineage>
</organism>
<dbReference type="Pfam" id="PF00172">
    <property type="entry name" value="Zn_clus"/>
    <property type="match status" value="1"/>
</dbReference>
<keyword evidence="2" id="KW-0805">Transcription regulation</keyword>
<feature type="region of interest" description="Disordered" evidence="5">
    <location>
        <begin position="601"/>
        <end position="622"/>
    </location>
</feature>
<keyword evidence="8" id="KW-1185">Reference proteome</keyword>
<evidence type="ECO:0000313" key="7">
    <source>
        <dbReference type="EMBL" id="CZT21502.1"/>
    </source>
</evidence>
<dbReference type="PANTHER" id="PTHR47424">
    <property type="entry name" value="REGULATORY PROTEIN GAL4"/>
    <property type="match status" value="1"/>
</dbReference>
<dbReference type="GO" id="GO:0000978">
    <property type="term" value="F:RNA polymerase II cis-regulatory region sequence-specific DNA binding"/>
    <property type="evidence" value="ECO:0007669"/>
    <property type="project" value="TreeGrafter"/>
</dbReference>
<accession>A0A2D3UV05</accession>
<name>A0A2D3UV05_9PEZI</name>
<dbReference type="InterPro" id="IPR007219">
    <property type="entry name" value="XnlR_reg_dom"/>
</dbReference>
<dbReference type="InterPro" id="IPR036864">
    <property type="entry name" value="Zn2-C6_fun-type_DNA-bd_sf"/>
</dbReference>
<evidence type="ECO:0000256" key="3">
    <source>
        <dbReference type="ARBA" id="ARBA00023163"/>
    </source>
</evidence>
<evidence type="ECO:0000256" key="5">
    <source>
        <dbReference type="SAM" id="MobiDB-lite"/>
    </source>
</evidence>
<feature type="compositionally biased region" description="Basic and acidic residues" evidence="5">
    <location>
        <begin position="86"/>
        <end position="103"/>
    </location>
</feature>
<feature type="region of interest" description="Disordered" evidence="5">
    <location>
        <begin position="63"/>
        <end position="119"/>
    </location>
</feature>
<dbReference type="GO" id="GO:0006351">
    <property type="term" value="P:DNA-templated transcription"/>
    <property type="evidence" value="ECO:0007669"/>
    <property type="project" value="InterPro"/>
</dbReference>
<evidence type="ECO:0000256" key="4">
    <source>
        <dbReference type="ARBA" id="ARBA00023242"/>
    </source>
</evidence>
<dbReference type="GeneID" id="35602483"/>
<gene>
    <name evidence="7" type="ORF">RCC_07365</name>
</gene>
<sequence length="697" mass="77015">MSTPGDNGGTIPKRRRIERVTAACDLCKARKVKCDGQTPCSYCVRKKRADNCVFSGPRPRTVQSACNTPGNAVRVDPTQLPALQRRRSEEHSHRPRELQDHGLGRSISPNVSRDDHQEGTAVPLEARLLRDAQGKVIFIGDCAPLSFLQTVRHLIASEVDPDGFPVASSRDSIVEVPRPELSDRQSSAFGAPTAPLELAGLIEEYSIATTGLVDLFEKGELQSWITNAPSTAPYFLVLAIGKQGKDEVKAESWFKRARDDLLINLCGSMNVATVQGFALVSLYMLRAFQPNGAYLYFSLAARTAYAIGLHRTEVNASFGSAKHAMRDRIWKSLRVVDMLISNLLGRPPSTSDVDCTVKYNASETSLPFLVLDSSVQIFMIIERVVVEVYSRKRISLRIATYVSHQLKSWASRWMRQFVNITSRTTTSVTGRDSTVGACQVLCSYYYGIMLLTKPFLLYELYDVLGAPVKAPTTQAENDEKKKFADAALDAASSFVETLQAVIATGSMPLRMPLIVSWLFTTSLVLAIGNLGQSGLVFEESCQASIRCLDYFAKVDPHARQYSLIVQSLLKTVVKHVRERELLVRSRRKQASSQLFGLLPIDDGETEVQPPQAERTDHDTPPLMPDQEITSVAAAPADLTMYDADFFAMPWLNETDEGLQDFLQPGRQTLDGSLADIPLFPMYDQMTGSFGPDLANGL</sequence>
<dbReference type="PROSITE" id="PS50048">
    <property type="entry name" value="ZN2_CY6_FUNGAL_2"/>
    <property type="match status" value="1"/>
</dbReference>